<dbReference type="STRING" id="1830138.SAMN05443507_11664"/>
<organism evidence="1 2">
    <name type="scientific">Alicyclobacillus tolerans</name>
    <dbReference type="NCBI Taxonomy" id="90970"/>
    <lineage>
        <taxon>Bacteria</taxon>
        <taxon>Bacillati</taxon>
        <taxon>Bacillota</taxon>
        <taxon>Bacilli</taxon>
        <taxon>Bacillales</taxon>
        <taxon>Alicyclobacillaceae</taxon>
        <taxon>Alicyclobacillus</taxon>
    </lineage>
</organism>
<dbReference type="EMBL" id="FRAF01000016">
    <property type="protein sequence ID" value="SHK55801.1"/>
    <property type="molecule type" value="Genomic_DNA"/>
</dbReference>
<dbReference type="AlphaFoldDB" id="A0A1M6TFQ0"/>
<gene>
    <name evidence="1" type="ORF">SAMN05443507_11664</name>
</gene>
<dbReference type="Proteomes" id="UP000184016">
    <property type="component" value="Unassembled WGS sequence"/>
</dbReference>
<evidence type="ECO:0000313" key="1">
    <source>
        <dbReference type="EMBL" id="SHK55801.1"/>
    </source>
</evidence>
<proteinExistence type="predicted"/>
<name>A0A1M6TFQ0_9BACL</name>
<accession>A0A1M6TFQ0</accession>
<evidence type="ECO:0000313" key="2">
    <source>
        <dbReference type="Proteomes" id="UP000184016"/>
    </source>
</evidence>
<protein>
    <submittedName>
        <fullName evidence="1">Uncharacterized protein</fullName>
    </submittedName>
</protein>
<keyword evidence="2" id="KW-1185">Reference proteome</keyword>
<reference evidence="2" key="1">
    <citation type="submission" date="2016-11" db="EMBL/GenBank/DDBJ databases">
        <authorList>
            <person name="Varghese N."/>
            <person name="Submissions S."/>
        </authorList>
    </citation>
    <scope>NUCLEOTIDE SEQUENCE [LARGE SCALE GENOMIC DNA]</scope>
    <source>
        <strain evidence="2">USBA-503</strain>
    </source>
</reference>
<sequence>MLGSLTIMANILFSVDGCLSNFSLAKKEGVFAFLSYGIPSRINVLPD</sequence>